<feature type="transmembrane region" description="Helical" evidence="1">
    <location>
        <begin position="226"/>
        <end position="249"/>
    </location>
</feature>
<feature type="domain" description="CAAX prenyl protease 2/Lysostaphin resistance protein A-like" evidence="2">
    <location>
        <begin position="119"/>
        <end position="216"/>
    </location>
</feature>
<evidence type="ECO:0000256" key="1">
    <source>
        <dbReference type="SAM" id="Phobius"/>
    </source>
</evidence>
<feature type="transmembrane region" description="Helical" evidence="1">
    <location>
        <begin position="58"/>
        <end position="79"/>
    </location>
</feature>
<accession>K6WGT8</accession>
<gene>
    <name evidence="3" type="ORF">GORHZ_129_00050</name>
</gene>
<dbReference type="Pfam" id="PF02517">
    <property type="entry name" value="Rce1-like"/>
    <property type="match status" value="1"/>
</dbReference>
<feature type="transmembrane region" description="Helical" evidence="1">
    <location>
        <begin position="151"/>
        <end position="171"/>
    </location>
</feature>
<feature type="transmembrane region" description="Helical" evidence="1">
    <location>
        <begin position="20"/>
        <end position="38"/>
    </location>
</feature>
<reference evidence="3 4" key="1">
    <citation type="submission" date="2012-08" db="EMBL/GenBank/DDBJ databases">
        <title>Whole genome shotgun sequence of Gordonia rhizosphera NBRC 16068.</title>
        <authorList>
            <person name="Takarada H."/>
            <person name="Isaki S."/>
            <person name="Hosoyama A."/>
            <person name="Tsuchikane K."/>
            <person name="Katsumata H."/>
            <person name="Baba S."/>
            <person name="Ohji S."/>
            <person name="Yamazaki S."/>
            <person name="Fujita N."/>
        </authorList>
    </citation>
    <scope>NUCLEOTIDE SEQUENCE [LARGE SCALE GENOMIC DNA]</scope>
    <source>
        <strain evidence="3 4">NBRC 16068</strain>
    </source>
</reference>
<protein>
    <recommendedName>
        <fullName evidence="2">CAAX prenyl protease 2/Lysostaphin resistance protein A-like domain-containing protein</fullName>
    </recommendedName>
</protein>
<dbReference type="EMBL" id="BAHC01000129">
    <property type="protein sequence ID" value="GAB91362.1"/>
    <property type="molecule type" value="Genomic_DNA"/>
</dbReference>
<organism evidence="3 4">
    <name type="scientific">Gordonia rhizosphera NBRC 16068</name>
    <dbReference type="NCBI Taxonomy" id="1108045"/>
    <lineage>
        <taxon>Bacteria</taxon>
        <taxon>Bacillati</taxon>
        <taxon>Actinomycetota</taxon>
        <taxon>Actinomycetes</taxon>
        <taxon>Mycobacteriales</taxon>
        <taxon>Gordoniaceae</taxon>
        <taxon>Gordonia</taxon>
    </lineage>
</organism>
<sequence length="266" mass="28754">MPMSAAPEQTTRRRLPIWGYLLLVVGYLVAIQTIPQLTKPSDTEYANFETISEVTRGLWVTTGVGILIVLVVVGVLRWWRPVFVEENRLPRWVWLFPIVLLVAVAAGTAYSRLADRGATFTILLLIGALAVGVSEEGLFRGIGVVTFREAGYSDGMVALWTSVIFGLAHATNLFTEGFGAIPQVLTTAVAGYFFYLTRRVSGSLIVAMAVHGLWDFGLISCSLGDAISLGAALFILADIVLAIIAIATIRKVFPKRQPSGSQPVAS</sequence>
<keyword evidence="4" id="KW-1185">Reference proteome</keyword>
<proteinExistence type="predicted"/>
<keyword evidence="1" id="KW-0472">Membrane</keyword>
<dbReference type="GO" id="GO:0080120">
    <property type="term" value="P:CAAX-box protein maturation"/>
    <property type="evidence" value="ECO:0007669"/>
    <property type="project" value="UniProtKB-ARBA"/>
</dbReference>
<feature type="transmembrane region" description="Helical" evidence="1">
    <location>
        <begin position="202"/>
        <end position="220"/>
    </location>
</feature>
<dbReference type="eggNOG" id="COG1266">
    <property type="taxonomic scope" value="Bacteria"/>
</dbReference>
<keyword evidence="1" id="KW-0812">Transmembrane</keyword>
<feature type="transmembrane region" description="Helical" evidence="1">
    <location>
        <begin position="117"/>
        <end position="139"/>
    </location>
</feature>
<evidence type="ECO:0000259" key="2">
    <source>
        <dbReference type="Pfam" id="PF02517"/>
    </source>
</evidence>
<name>K6WGT8_9ACTN</name>
<dbReference type="GO" id="GO:0004175">
    <property type="term" value="F:endopeptidase activity"/>
    <property type="evidence" value="ECO:0007669"/>
    <property type="project" value="UniProtKB-ARBA"/>
</dbReference>
<feature type="transmembrane region" description="Helical" evidence="1">
    <location>
        <begin position="177"/>
        <end position="195"/>
    </location>
</feature>
<dbReference type="AlphaFoldDB" id="K6WGT8"/>
<keyword evidence="1" id="KW-1133">Transmembrane helix</keyword>
<dbReference type="Proteomes" id="UP000008363">
    <property type="component" value="Unassembled WGS sequence"/>
</dbReference>
<dbReference type="STRING" id="1108045.GORHZ_129_00050"/>
<evidence type="ECO:0000313" key="4">
    <source>
        <dbReference type="Proteomes" id="UP000008363"/>
    </source>
</evidence>
<comment type="caution">
    <text evidence="3">The sequence shown here is derived from an EMBL/GenBank/DDBJ whole genome shotgun (WGS) entry which is preliminary data.</text>
</comment>
<evidence type="ECO:0000313" key="3">
    <source>
        <dbReference type="EMBL" id="GAB91362.1"/>
    </source>
</evidence>
<dbReference type="InterPro" id="IPR003675">
    <property type="entry name" value="Rce1/LyrA-like_dom"/>
</dbReference>
<feature type="transmembrane region" description="Helical" evidence="1">
    <location>
        <begin position="91"/>
        <end position="111"/>
    </location>
</feature>